<feature type="chain" id="PRO_5014753310" evidence="1">
    <location>
        <begin position="22"/>
        <end position="70"/>
    </location>
</feature>
<accession>A0A2M4CEB6</accession>
<reference evidence="2" key="1">
    <citation type="submission" date="2018-01" db="EMBL/GenBank/DDBJ databases">
        <title>An insight into the sialome of Amazonian anophelines.</title>
        <authorList>
            <person name="Ribeiro J.M."/>
            <person name="Scarpassa V."/>
            <person name="Calvo E."/>
        </authorList>
    </citation>
    <scope>NUCLEOTIDE SEQUENCE</scope>
    <source>
        <tissue evidence="2">Salivary glands</tissue>
    </source>
</reference>
<evidence type="ECO:0000313" key="2">
    <source>
        <dbReference type="EMBL" id="MBW63585.1"/>
    </source>
</evidence>
<feature type="signal peptide" evidence="1">
    <location>
        <begin position="1"/>
        <end position="21"/>
    </location>
</feature>
<proteinExistence type="predicted"/>
<evidence type="ECO:0000256" key="1">
    <source>
        <dbReference type="SAM" id="SignalP"/>
    </source>
</evidence>
<dbReference type="AlphaFoldDB" id="A0A2M4CEB6"/>
<protein>
    <submittedName>
        <fullName evidence="2">Putative secreted protein</fullName>
    </submittedName>
</protein>
<organism evidence="2">
    <name type="scientific">Anopheles marajoara</name>
    <dbReference type="NCBI Taxonomy" id="58244"/>
    <lineage>
        <taxon>Eukaryota</taxon>
        <taxon>Metazoa</taxon>
        <taxon>Ecdysozoa</taxon>
        <taxon>Arthropoda</taxon>
        <taxon>Hexapoda</taxon>
        <taxon>Insecta</taxon>
        <taxon>Pterygota</taxon>
        <taxon>Neoptera</taxon>
        <taxon>Endopterygota</taxon>
        <taxon>Diptera</taxon>
        <taxon>Nematocera</taxon>
        <taxon>Culicoidea</taxon>
        <taxon>Culicidae</taxon>
        <taxon>Anophelinae</taxon>
        <taxon>Anopheles</taxon>
    </lineage>
</organism>
<name>A0A2M4CEB6_9DIPT</name>
<sequence length="70" mass="8672">MMVVVVVVVVMCWQPFCFRSAAPHTLFCFFCHFHTHTHTRAVQHKRYTFLLRTRYSVWQMFRSAYYFRNF</sequence>
<dbReference type="EMBL" id="GGFJ01014444">
    <property type="protein sequence ID" value="MBW63585.1"/>
    <property type="molecule type" value="Transcribed_RNA"/>
</dbReference>
<keyword evidence="1" id="KW-0732">Signal</keyword>